<dbReference type="InterPro" id="IPR000089">
    <property type="entry name" value="Biotin_lipoyl"/>
</dbReference>
<dbReference type="InterPro" id="IPR036625">
    <property type="entry name" value="E3-bd_dom_sf"/>
</dbReference>
<dbReference type="Proteomes" id="UP000816034">
    <property type="component" value="Unassembled WGS sequence"/>
</dbReference>
<dbReference type="GO" id="GO:0045254">
    <property type="term" value="C:pyruvate dehydrogenase complex"/>
    <property type="evidence" value="ECO:0007669"/>
    <property type="project" value="UniProtKB-UniRule"/>
</dbReference>
<dbReference type="InterPro" id="IPR011053">
    <property type="entry name" value="Single_hybrid_motif"/>
</dbReference>
<dbReference type="SUPFAM" id="SSF52777">
    <property type="entry name" value="CoA-dependent acyltransferases"/>
    <property type="match status" value="1"/>
</dbReference>
<dbReference type="AlphaFoldDB" id="A0AA88KNT8"/>
<feature type="compositionally biased region" description="Low complexity" evidence="7">
    <location>
        <begin position="320"/>
        <end position="356"/>
    </location>
</feature>
<keyword evidence="3 6" id="KW-0450">Lipoyl</keyword>
<evidence type="ECO:0000256" key="6">
    <source>
        <dbReference type="RuleBase" id="RU361137"/>
    </source>
</evidence>
<comment type="cofactor">
    <cofactor evidence="6">
        <name>(R)-lipoate</name>
        <dbReference type="ChEBI" id="CHEBI:83088"/>
    </cofactor>
    <text evidence="6">Binds 2 lipoyl cofactors covalently.</text>
</comment>
<comment type="catalytic activity">
    <reaction evidence="6">
        <text>N(6)-[(R)-dihydrolipoyl]-L-lysyl-[protein] + acetyl-CoA = N(6)-[(R)-S(8)-acetyldihydrolipoyl]-L-lysyl-[protein] + CoA</text>
        <dbReference type="Rhea" id="RHEA:17017"/>
        <dbReference type="Rhea" id="RHEA-COMP:10475"/>
        <dbReference type="Rhea" id="RHEA-COMP:10478"/>
        <dbReference type="ChEBI" id="CHEBI:57287"/>
        <dbReference type="ChEBI" id="CHEBI:57288"/>
        <dbReference type="ChEBI" id="CHEBI:83100"/>
        <dbReference type="ChEBI" id="CHEBI:83111"/>
        <dbReference type="EC" id="2.3.1.12"/>
    </reaction>
</comment>
<accession>A0AA88KNT8</accession>
<evidence type="ECO:0000256" key="5">
    <source>
        <dbReference type="ARBA" id="ARBA00023315"/>
    </source>
</evidence>
<comment type="caution">
    <text evidence="10">The sequence shown here is derived from an EMBL/GenBank/DDBJ whole genome shotgun (WGS) entry which is preliminary data.</text>
</comment>
<evidence type="ECO:0000256" key="2">
    <source>
        <dbReference type="ARBA" id="ARBA00022679"/>
    </source>
</evidence>
<dbReference type="Gene3D" id="3.30.559.10">
    <property type="entry name" value="Chloramphenicol acetyltransferase-like domain"/>
    <property type="match status" value="1"/>
</dbReference>
<evidence type="ECO:0000313" key="11">
    <source>
        <dbReference type="Proteomes" id="UP000816034"/>
    </source>
</evidence>
<evidence type="ECO:0000256" key="4">
    <source>
        <dbReference type="ARBA" id="ARBA00022946"/>
    </source>
</evidence>
<dbReference type="GO" id="GO:0004742">
    <property type="term" value="F:dihydrolipoyllysine-residue acetyltransferase activity"/>
    <property type="evidence" value="ECO:0007669"/>
    <property type="project" value="UniProtKB-UniRule"/>
</dbReference>
<dbReference type="GO" id="GO:0006086">
    <property type="term" value="P:pyruvate decarboxylation to acetyl-CoA"/>
    <property type="evidence" value="ECO:0007669"/>
    <property type="project" value="InterPro"/>
</dbReference>
<dbReference type="SUPFAM" id="SSF47005">
    <property type="entry name" value="Peripheral subunit-binding domain of 2-oxo acid dehydrogenase complex"/>
    <property type="match status" value="1"/>
</dbReference>
<dbReference type="PANTHER" id="PTHR23151:SF90">
    <property type="entry name" value="DIHYDROLIPOYLLYSINE-RESIDUE ACETYLTRANSFERASE COMPONENT OF PYRUVATE DEHYDROGENASE COMPLEX, MITOCHONDRIAL-RELATED"/>
    <property type="match status" value="1"/>
</dbReference>
<evidence type="ECO:0000256" key="3">
    <source>
        <dbReference type="ARBA" id="ARBA00022823"/>
    </source>
</evidence>
<dbReference type="GO" id="GO:0005739">
    <property type="term" value="C:mitochondrion"/>
    <property type="evidence" value="ECO:0007669"/>
    <property type="project" value="UniProtKB-SubCell"/>
</dbReference>
<dbReference type="InterPro" id="IPR045257">
    <property type="entry name" value="E2/Pdx1"/>
</dbReference>
<dbReference type="Pfam" id="PF00198">
    <property type="entry name" value="2-oxoacid_dh"/>
    <property type="match status" value="1"/>
</dbReference>
<organism evidence="10 11">
    <name type="scientific">Naegleria lovaniensis</name>
    <name type="common">Amoeba</name>
    <dbReference type="NCBI Taxonomy" id="51637"/>
    <lineage>
        <taxon>Eukaryota</taxon>
        <taxon>Discoba</taxon>
        <taxon>Heterolobosea</taxon>
        <taxon>Tetramitia</taxon>
        <taxon>Eutetramitia</taxon>
        <taxon>Vahlkampfiidae</taxon>
        <taxon>Naegleria</taxon>
    </lineage>
</organism>
<feature type="domain" description="Peripheral subunit-binding (PSBD)" evidence="9">
    <location>
        <begin position="361"/>
        <end position="399"/>
    </location>
</feature>
<keyword evidence="11" id="KW-1185">Reference proteome</keyword>
<feature type="region of interest" description="Disordered" evidence="7">
    <location>
        <begin position="315"/>
        <end position="358"/>
    </location>
</feature>
<keyword evidence="2 6" id="KW-0808">Transferase</keyword>
<feature type="compositionally biased region" description="Low complexity" evidence="7">
    <location>
        <begin position="188"/>
        <end position="197"/>
    </location>
</feature>
<dbReference type="FunFam" id="3.30.559.10:FF:000003">
    <property type="entry name" value="Acetyltransferase component of pyruvate dehydrogenase complex"/>
    <property type="match status" value="1"/>
</dbReference>
<dbReference type="InterPro" id="IPR006257">
    <property type="entry name" value="LAT1"/>
</dbReference>
<dbReference type="CDD" id="cd06849">
    <property type="entry name" value="lipoyl_domain"/>
    <property type="match status" value="2"/>
</dbReference>
<keyword evidence="5 6" id="KW-0012">Acyltransferase</keyword>
<evidence type="ECO:0000259" key="9">
    <source>
        <dbReference type="PROSITE" id="PS51826"/>
    </source>
</evidence>
<reference evidence="10 11" key="1">
    <citation type="journal article" date="2018" name="BMC Genomics">
        <title>The genome of Naegleria lovaniensis, the basis for a comparative approach to unravel pathogenicity factors of the human pathogenic amoeba N. fowleri.</title>
        <authorList>
            <person name="Liechti N."/>
            <person name="Schurch N."/>
            <person name="Bruggmann R."/>
            <person name="Wittwer M."/>
        </authorList>
    </citation>
    <scope>NUCLEOTIDE SEQUENCE [LARGE SCALE GENOMIC DNA]</scope>
    <source>
        <strain evidence="10 11">ATCC 30569</strain>
    </source>
</reference>
<evidence type="ECO:0000256" key="1">
    <source>
        <dbReference type="ARBA" id="ARBA00007317"/>
    </source>
</evidence>
<dbReference type="PROSITE" id="PS51826">
    <property type="entry name" value="PSBD"/>
    <property type="match status" value="1"/>
</dbReference>
<feature type="compositionally biased region" description="Pro residues" evidence="7">
    <location>
        <begin position="198"/>
        <end position="211"/>
    </location>
</feature>
<dbReference type="GeneID" id="68103677"/>
<dbReference type="Gene3D" id="2.40.50.100">
    <property type="match status" value="2"/>
</dbReference>
<dbReference type="RefSeq" id="XP_044554392.1">
    <property type="nucleotide sequence ID" value="XM_044686855.1"/>
</dbReference>
<dbReference type="InterPro" id="IPR001078">
    <property type="entry name" value="2-oxoacid_DH_actylTfrase"/>
</dbReference>
<keyword evidence="4" id="KW-0809">Transit peptide</keyword>
<dbReference type="InterPro" id="IPR023213">
    <property type="entry name" value="CAT-like_dom_sf"/>
</dbReference>
<dbReference type="Pfam" id="PF00364">
    <property type="entry name" value="Biotin_lipoyl"/>
    <property type="match status" value="2"/>
</dbReference>
<dbReference type="Pfam" id="PF02817">
    <property type="entry name" value="E3_binding"/>
    <property type="match status" value="1"/>
</dbReference>
<evidence type="ECO:0000256" key="7">
    <source>
        <dbReference type="SAM" id="MobiDB-lite"/>
    </source>
</evidence>
<comment type="function">
    <text evidence="6">The pyruvate dehydrogenase complex catalyzes the overall conversion of pyruvate to acetyl-CoA and CO(2).</text>
</comment>
<comment type="subcellular location">
    <subcellularLocation>
        <location evidence="6">Mitochondrion</location>
    </subcellularLocation>
</comment>
<dbReference type="EC" id="2.3.1.12" evidence="6"/>
<evidence type="ECO:0000313" key="10">
    <source>
        <dbReference type="EMBL" id="KAG2392498.1"/>
    </source>
</evidence>
<proteinExistence type="inferred from homology"/>
<sequence>MLSSQNKRSALKLIEKAFINKKVLSSNASLAYMSSGSMGFSAKRNYSRSSNLKRMNFIATNQFAMKMNQSMMIMNYNLEQQVRGYATLPKGASVINMPALSPTMSTGNIGKWLKNEGDKISAGDLLVEVQTDKSTLEFEFPEEGYLAKILTPNGSKDVALGSPIGILVDDASKISSVQNITLADLGASTGAPSTAQPTTPPSTPSTPPSTPSTPASTASSQKPKGVHEISMPMLSPTMTKGRIGSWVKQVGDKISPGDIICTVETDKATVDFEFQEEGYLAKIVAPQGTETSLGEVIAILVDKKEDLAAGAAYTPSASGAATTPSTPQQAQPQQVPQQVQQPQQQAQPTTTQQQATGGRIFASPLAKKIAGEKGVDLREIGSGSGDSGRIIRADVEEFLMRKPAVQEQPKVAAAVAQPQVMQAGVPTTASYVDIPVSTIRKVIAERLTESKRNIPHYYLTVEIEVDKLMKAREELNKAGEKRGFKLSVNDMLVKAAALAMKKSPEVNSSWNDTFIRQYNNVDVSVAVQTDNGLITPIVFSAESKGLAQISNEIKGLAAKARENKLKPQEFQGGTFTISNLGMFGIDEFSAIINPPQACILAVGKSQRKVVVNDHPTSPEDKFKVVTTMKVTLSCDHRVVDGAVGAQWLQEFKTLIENPLYMTL</sequence>
<gene>
    <name evidence="10" type="ORF">C9374_011223</name>
</gene>
<dbReference type="Gene3D" id="4.10.320.10">
    <property type="entry name" value="E3-binding domain"/>
    <property type="match status" value="1"/>
</dbReference>
<dbReference type="InterPro" id="IPR003016">
    <property type="entry name" value="2-oxoA_DH_lipoyl-BS"/>
</dbReference>
<dbReference type="PROSITE" id="PS00189">
    <property type="entry name" value="LIPOYL"/>
    <property type="match status" value="2"/>
</dbReference>
<name>A0AA88KNT8_NAELO</name>
<comment type="similarity">
    <text evidence="1 6">Belongs to the 2-oxoacid dehydrogenase family.</text>
</comment>
<dbReference type="EMBL" id="PYSW02000004">
    <property type="protein sequence ID" value="KAG2392498.1"/>
    <property type="molecule type" value="Genomic_DNA"/>
</dbReference>
<protein>
    <recommendedName>
        <fullName evidence="6">Acetyltransferase component of pyruvate dehydrogenase complex</fullName>
        <ecNumber evidence="6">2.3.1.12</ecNumber>
    </recommendedName>
</protein>
<dbReference type="PROSITE" id="PS50968">
    <property type="entry name" value="BIOTINYL_LIPOYL"/>
    <property type="match status" value="2"/>
</dbReference>
<feature type="domain" description="Lipoyl-binding" evidence="8">
    <location>
        <begin position="226"/>
        <end position="301"/>
    </location>
</feature>
<dbReference type="FunFam" id="2.40.50.100:FF:000010">
    <property type="entry name" value="Acetyltransferase component of pyruvate dehydrogenase complex"/>
    <property type="match status" value="2"/>
</dbReference>
<dbReference type="NCBIfam" id="TIGR01349">
    <property type="entry name" value="PDHac_trf_mito"/>
    <property type="match status" value="1"/>
</dbReference>
<dbReference type="PANTHER" id="PTHR23151">
    <property type="entry name" value="DIHYDROLIPOAMIDE ACETYL/SUCCINYL-TRANSFERASE-RELATED"/>
    <property type="match status" value="1"/>
</dbReference>
<dbReference type="SUPFAM" id="SSF51230">
    <property type="entry name" value="Single hybrid motif"/>
    <property type="match status" value="2"/>
</dbReference>
<dbReference type="InterPro" id="IPR004167">
    <property type="entry name" value="PSBD"/>
</dbReference>
<feature type="domain" description="Lipoyl-binding" evidence="8">
    <location>
        <begin position="92"/>
        <end position="168"/>
    </location>
</feature>
<feature type="region of interest" description="Disordered" evidence="7">
    <location>
        <begin position="188"/>
        <end position="226"/>
    </location>
</feature>
<evidence type="ECO:0000259" key="8">
    <source>
        <dbReference type="PROSITE" id="PS50968"/>
    </source>
</evidence>